<evidence type="ECO:0000313" key="1">
    <source>
        <dbReference type="EMBL" id="TFK73520.1"/>
    </source>
</evidence>
<evidence type="ECO:0000313" key="2">
    <source>
        <dbReference type="Proteomes" id="UP000308600"/>
    </source>
</evidence>
<name>A0ACD3B6T2_9AGAR</name>
<organism evidence="1 2">
    <name type="scientific">Pluteus cervinus</name>
    <dbReference type="NCBI Taxonomy" id="181527"/>
    <lineage>
        <taxon>Eukaryota</taxon>
        <taxon>Fungi</taxon>
        <taxon>Dikarya</taxon>
        <taxon>Basidiomycota</taxon>
        <taxon>Agaricomycotina</taxon>
        <taxon>Agaricomycetes</taxon>
        <taxon>Agaricomycetidae</taxon>
        <taxon>Agaricales</taxon>
        <taxon>Pluteineae</taxon>
        <taxon>Pluteaceae</taxon>
        <taxon>Pluteus</taxon>
    </lineage>
</organism>
<reference evidence="1 2" key="1">
    <citation type="journal article" date="2019" name="Nat. Ecol. Evol.">
        <title>Megaphylogeny resolves global patterns of mushroom evolution.</title>
        <authorList>
            <person name="Varga T."/>
            <person name="Krizsan K."/>
            <person name="Foldi C."/>
            <person name="Dima B."/>
            <person name="Sanchez-Garcia M."/>
            <person name="Sanchez-Ramirez S."/>
            <person name="Szollosi G.J."/>
            <person name="Szarkandi J.G."/>
            <person name="Papp V."/>
            <person name="Albert L."/>
            <person name="Andreopoulos W."/>
            <person name="Angelini C."/>
            <person name="Antonin V."/>
            <person name="Barry K.W."/>
            <person name="Bougher N.L."/>
            <person name="Buchanan P."/>
            <person name="Buyck B."/>
            <person name="Bense V."/>
            <person name="Catcheside P."/>
            <person name="Chovatia M."/>
            <person name="Cooper J."/>
            <person name="Damon W."/>
            <person name="Desjardin D."/>
            <person name="Finy P."/>
            <person name="Geml J."/>
            <person name="Haridas S."/>
            <person name="Hughes K."/>
            <person name="Justo A."/>
            <person name="Karasinski D."/>
            <person name="Kautmanova I."/>
            <person name="Kiss B."/>
            <person name="Kocsube S."/>
            <person name="Kotiranta H."/>
            <person name="LaButti K.M."/>
            <person name="Lechner B.E."/>
            <person name="Liimatainen K."/>
            <person name="Lipzen A."/>
            <person name="Lukacs Z."/>
            <person name="Mihaltcheva S."/>
            <person name="Morgado L.N."/>
            <person name="Niskanen T."/>
            <person name="Noordeloos M.E."/>
            <person name="Ohm R.A."/>
            <person name="Ortiz-Santana B."/>
            <person name="Ovrebo C."/>
            <person name="Racz N."/>
            <person name="Riley R."/>
            <person name="Savchenko A."/>
            <person name="Shiryaev A."/>
            <person name="Soop K."/>
            <person name="Spirin V."/>
            <person name="Szebenyi C."/>
            <person name="Tomsovsky M."/>
            <person name="Tulloss R.E."/>
            <person name="Uehling J."/>
            <person name="Grigoriev I.V."/>
            <person name="Vagvolgyi C."/>
            <person name="Papp T."/>
            <person name="Martin F.M."/>
            <person name="Miettinen O."/>
            <person name="Hibbett D.S."/>
            <person name="Nagy L.G."/>
        </authorList>
    </citation>
    <scope>NUCLEOTIDE SEQUENCE [LARGE SCALE GENOMIC DNA]</scope>
    <source>
        <strain evidence="1 2">NL-1719</strain>
    </source>
</reference>
<proteinExistence type="predicted"/>
<gene>
    <name evidence="1" type="ORF">BDN72DRAFT_834657</name>
</gene>
<protein>
    <submittedName>
        <fullName evidence="1">Uncharacterized protein</fullName>
    </submittedName>
</protein>
<sequence>MATLTRPKSVPTPATSSLLDSVVPEPFPRELLAQENIFADPSGLGNTQVAVHQELEAGPSRTEESEMQGDTRSNGAVNELMPSIASVQRSCLMTLNNLLSAPTRWSPIVPDRRHSLPPNPLDSSTQKDAELSSSSALMTLLSNLRNRDSTEGMIELHSSPSESELIHELRTRVQRISSTFEPVDAQLALALVSLLSHFNRLAIILSASKVPLAKTDEPETRRSNDLGSTLDHFDTLKRHLSDFQLEKLSSQPESLAPGAPPVVVVETALLWSRIDEELETVVSMCKERAENLPRFSADHLPPHYDDPEAYHYDMPPEYDAYGQTAYDDDKKTHTLHANHSSITLTAPLNEKMRLDLEAVSMAIDRLYIVAPQLHNQRVELKSSKVAEMERARQEGQNITLSREKQKEREVEELDSLLDKLGRASNRTFNDQTFTLDGGMQARLESARRRDTAKRDAFVEQLANHSDAGRFHAQDATFQPPRTKDPEALLSLPEFIREAIPLEAQRLEDPLALLTLPEFFREPPPTHVLVQKEEVEVKSTSKSKKSRRDRSLSAPPLAWLRSSASRNSLSQHARTKSKGSTSGFDVSYVAENHENLQHILAFMTVTGATPGVDIEAEVLPPFPEPHTEGGDRLLLKCGTQTSLPLCLPGRTTPGKKEVKVQSGHFEIKLPVIASETSAPTAMGVAGAGEDTHAPLLDASQLIQARPTSFICASCSLPLVQSSQIGSYRDLPSEHWEELVDAWMCHSDQKLHDQVSQHGRTGFWPQPGLALVGGSYILFDHSSMIGHNLSHADQAKRGDGWRIVRCLCGAVIGRCQAPSAIDESNGSGTAYRLLKYTVRPVSPTSEPVKIPLSAFIVEDMLEFVRAHATYRFVILDEEEERARMLIWLFKPNMRLAYTTPIPYAIPKSGSVHAAKVLYKVLSSSEGIPDLKSLLNRYPGFPQAEYMYYPLAACARLAGLLKESTTAYPESLRTMTGLDVGWLIRA</sequence>
<dbReference type="Proteomes" id="UP000308600">
    <property type="component" value="Unassembled WGS sequence"/>
</dbReference>
<dbReference type="EMBL" id="ML208275">
    <property type="protein sequence ID" value="TFK73520.1"/>
    <property type="molecule type" value="Genomic_DNA"/>
</dbReference>
<keyword evidence="2" id="KW-1185">Reference proteome</keyword>
<accession>A0ACD3B6T2</accession>